<feature type="domain" description="Helicase ATP-binding" evidence="5">
    <location>
        <begin position="164"/>
        <end position="352"/>
    </location>
</feature>
<dbReference type="Proteomes" id="UP001227317">
    <property type="component" value="Unassembled WGS sequence"/>
</dbReference>
<evidence type="ECO:0000259" key="6">
    <source>
        <dbReference type="PROSITE" id="PS51194"/>
    </source>
</evidence>
<evidence type="ECO:0000256" key="2">
    <source>
        <dbReference type="ARBA" id="ARBA00022840"/>
    </source>
</evidence>
<dbReference type="SMART" id="SM00490">
    <property type="entry name" value="HELICc"/>
    <property type="match status" value="1"/>
</dbReference>
<dbReference type="InterPro" id="IPR001650">
    <property type="entry name" value="Helicase_C-like"/>
</dbReference>
<dbReference type="InterPro" id="IPR011545">
    <property type="entry name" value="DEAD/DEAH_box_helicase_dom"/>
</dbReference>
<dbReference type="SUPFAM" id="SSF52540">
    <property type="entry name" value="P-loop containing nucleoside triphosphate hydrolases"/>
    <property type="match status" value="1"/>
</dbReference>
<evidence type="ECO:0000256" key="4">
    <source>
        <dbReference type="ARBA" id="ARBA00023235"/>
    </source>
</evidence>
<dbReference type="SMART" id="SM00487">
    <property type="entry name" value="DEXDc"/>
    <property type="match status" value="1"/>
</dbReference>
<dbReference type="PROSITE" id="PS51192">
    <property type="entry name" value="HELICASE_ATP_BIND_1"/>
    <property type="match status" value="1"/>
</dbReference>
<keyword evidence="8" id="KW-1185">Reference proteome</keyword>
<evidence type="ECO:0000256" key="3">
    <source>
        <dbReference type="ARBA" id="ARBA00023125"/>
    </source>
</evidence>
<keyword evidence="3" id="KW-0238">DNA-binding</keyword>
<dbReference type="RefSeq" id="WP_306704171.1">
    <property type="nucleotide sequence ID" value="NZ_JAUJFI010000016.1"/>
</dbReference>
<feature type="domain" description="Helicase C-terminal" evidence="6">
    <location>
        <begin position="377"/>
        <end position="531"/>
    </location>
</feature>
<evidence type="ECO:0000259" key="5">
    <source>
        <dbReference type="PROSITE" id="PS51192"/>
    </source>
</evidence>
<dbReference type="PROSITE" id="PS51194">
    <property type="entry name" value="HELICASE_CTER"/>
    <property type="match status" value="1"/>
</dbReference>
<protein>
    <submittedName>
        <fullName evidence="7">Protein DpdF</fullName>
    </submittedName>
</protein>
<dbReference type="NCBIfam" id="NF041063">
    <property type="entry name" value="DpdF"/>
    <property type="match status" value="1"/>
</dbReference>
<keyword evidence="4" id="KW-0413">Isomerase</keyword>
<comment type="caution">
    <text evidence="7">The sequence shown here is derived from an EMBL/GenBank/DDBJ whole genome shotgun (WGS) entry which is preliminary data.</text>
</comment>
<evidence type="ECO:0000313" key="7">
    <source>
        <dbReference type="EMBL" id="MDQ2102191.1"/>
    </source>
</evidence>
<proteinExistence type="predicted"/>
<evidence type="ECO:0000256" key="1">
    <source>
        <dbReference type="ARBA" id="ARBA00022741"/>
    </source>
</evidence>
<dbReference type="PANTHER" id="PTHR13710:SF153">
    <property type="entry name" value="RECQ-LIKE DNA HELICASE BLM"/>
    <property type="match status" value="1"/>
</dbReference>
<evidence type="ECO:0000313" key="8">
    <source>
        <dbReference type="Proteomes" id="UP001227317"/>
    </source>
</evidence>
<dbReference type="InterPro" id="IPR027417">
    <property type="entry name" value="P-loop_NTPase"/>
</dbReference>
<gene>
    <name evidence="7" type="primary">dpdF</name>
    <name evidence="7" type="ORF">QSG27_05750</name>
</gene>
<name>A0ABU0WDG7_9PROT</name>
<dbReference type="Gene3D" id="3.40.50.300">
    <property type="entry name" value="P-loop containing nucleotide triphosphate hydrolases"/>
    <property type="match status" value="2"/>
</dbReference>
<accession>A0ABU0WDG7</accession>
<reference evidence="7 8" key="1">
    <citation type="submission" date="2023-06" db="EMBL/GenBank/DDBJ databases">
        <title>Azospirillum isscasensis sp.nov, a bacterium isolated from rhizosphere soil of rice.</title>
        <authorList>
            <person name="Wang H."/>
        </authorList>
    </citation>
    <scope>NUCLEOTIDE SEQUENCE [LARGE SCALE GENOMIC DNA]</scope>
    <source>
        <strain evidence="7 8">C340-1</strain>
    </source>
</reference>
<dbReference type="Pfam" id="PF00270">
    <property type="entry name" value="DEAD"/>
    <property type="match status" value="1"/>
</dbReference>
<dbReference type="InterPro" id="IPR014001">
    <property type="entry name" value="Helicase_ATP-bd"/>
</dbReference>
<dbReference type="Pfam" id="PF00271">
    <property type="entry name" value="Helicase_C"/>
    <property type="match status" value="1"/>
</dbReference>
<keyword evidence="1" id="KW-0547">Nucleotide-binding</keyword>
<organism evidence="7 8">
    <name type="scientific">Azospirillum isscasi</name>
    <dbReference type="NCBI Taxonomy" id="3053926"/>
    <lineage>
        <taxon>Bacteria</taxon>
        <taxon>Pseudomonadati</taxon>
        <taxon>Pseudomonadota</taxon>
        <taxon>Alphaproteobacteria</taxon>
        <taxon>Rhodospirillales</taxon>
        <taxon>Azospirillaceae</taxon>
        <taxon>Azospirillum</taxon>
    </lineage>
</organism>
<sequence>MASLDFETLHDVLEGWPLTPVPARGADGVFDRIRQILFQAQALGRPARFSDLMSLLRHALRRRTLQTGATARLRVPADGDWPSRDDWARFGVRAQSVAVARYLIEAVAWAPAWMDAEDTPLFEDAFAERDVRIDRRRAIDPFLAEASGFTTYMSAGQREAVRSAFLLPPGETLVVSLPTGSGKSFVVQAPVLTRGLEGPLTICVVPTTALALDQARQMESLLKDRHPRLEIPTLAWHAGLTDDERSAVKSAIRQGTQGILYSSPEGVTGALLPALYDAARDGLLAYLVIDEAHLVSQWGDGFRPAFQMLAGVRRGLLGACGAVPFKTVLMSATLAPDTVATFDTLFGPAETVQMVSSIHLRPEPQYWTHREDDEDAKAAKILEAVRHAPRPCILYVTKRDDARDWLTRLRRAGFARSECFHGETNDADRRRIVDQWARNSLDIIVATSAFGVGIDKRDVRTVIHATVPETLDRFYQEVGRGGRDGRASASLLIYSAVDREIADNLAAPSLISEELGFERWSAMSGSARALDLMGTLLEVNLSVVPPRLNRETDYNAAWNMRTLIMMARANMLELRSLPPETLARQEGEAEAAYGLRADLYWARYFTRAVVQVSEVTHRNRDAFDVRISAERERSFKAAEAGRGLLDRLLSGAAEVSDLLHELYTSHAPRRTVVVSRACGGCSVDRRRDGPNVRYAEPASFGIEGVEPCDTRLFQERFPHLDAAAPVLLPLPGTLEAAEVVAILADLVSTFGIREIAVPDAMRGLEGLTLLHRNARDGILFVQSTDEEVATGLTAYRVARASLLASGPVPEHLLLLERPLHVILVPPAVPDPHHPGRRLAETGTNVLSFDQFKAGARR</sequence>
<dbReference type="EMBL" id="JAUJFI010000016">
    <property type="protein sequence ID" value="MDQ2102191.1"/>
    <property type="molecule type" value="Genomic_DNA"/>
</dbReference>
<keyword evidence="2" id="KW-0067">ATP-binding</keyword>
<dbReference type="PANTHER" id="PTHR13710">
    <property type="entry name" value="DNA HELICASE RECQ FAMILY MEMBER"/>
    <property type="match status" value="1"/>
</dbReference>